<dbReference type="CDD" id="cd06587">
    <property type="entry name" value="VOC"/>
    <property type="match status" value="1"/>
</dbReference>
<name>A0ABX2FFA7_9PSEU</name>
<evidence type="ECO:0000313" key="2">
    <source>
        <dbReference type="EMBL" id="NRN69420.1"/>
    </source>
</evidence>
<organism evidence="2 3">
    <name type="scientific">Kibdelosporangium persicum</name>
    <dbReference type="NCBI Taxonomy" id="2698649"/>
    <lineage>
        <taxon>Bacteria</taxon>
        <taxon>Bacillati</taxon>
        <taxon>Actinomycetota</taxon>
        <taxon>Actinomycetes</taxon>
        <taxon>Pseudonocardiales</taxon>
        <taxon>Pseudonocardiaceae</taxon>
        <taxon>Kibdelosporangium</taxon>
    </lineage>
</organism>
<sequence>MAAPTPMRVSGVVFSAPDPRSLAAFYQRLLGWPVQKDEPGWVKLAAPDGGPGLSFHEDPDYVPPVWPSTAGEQQMMVHLDIGVDDIEKAGQYAVELGAKPADFQPQEHVRVYFDPIGHPFCLFLDR</sequence>
<keyword evidence="3" id="KW-1185">Reference proteome</keyword>
<reference evidence="2 3" key="1">
    <citation type="submission" date="2020-01" db="EMBL/GenBank/DDBJ databases">
        <title>Kibdelosporangium persica a novel Actinomycetes from a hot desert in Iran.</title>
        <authorList>
            <person name="Safaei N."/>
            <person name="Zaburannyi N."/>
            <person name="Mueller R."/>
            <person name="Wink J."/>
        </authorList>
    </citation>
    <scope>NUCLEOTIDE SEQUENCE [LARGE SCALE GENOMIC DNA]</scope>
    <source>
        <strain evidence="2 3">4NS15</strain>
    </source>
</reference>
<feature type="domain" description="VOC" evidence="1">
    <location>
        <begin position="8"/>
        <end position="126"/>
    </location>
</feature>
<dbReference type="InterPro" id="IPR029068">
    <property type="entry name" value="Glyas_Bleomycin-R_OHBP_Dase"/>
</dbReference>
<dbReference type="SUPFAM" id="SSF54593">
    <property type="entry name" value="Glyoxalase/Bleomycin resistance protein/Dihydroxybiphenyl dioxygenase"/>
    <property type="match status" value="1"/>
</dbReference>
<dbReference type="InterPro" id="IPR041581">
    <property type="entry name" value="Glyoxalase_6"/>
</dbReference>
<dbReference type="Gene3D" id="3.10.180.10">
    <property type="entry name" value="2,3-Dihydroxybiphenyl 1,2-Dioxygenase, domain 1"/>
    <property type="match status" value="1"/>
</dbReference>
<dbReference type="Proteomes" id="UP000763557">
    <property type="component" value="Unassembled WGS sequence"/>
</dbReference>
<dbReference type="InterPro" id="IPR037523">
    <property type="entry name" value="VOC_core"/>
</dbReference>
<dbReference type="PANTHER" id="PTHR35908">
    <property type="entry name" value="HYPOTHETICAL FUSION PROTEIN"/>
    <property type="match status" value="1"/>
</dbReference>
<dbReference type="PROSITE" id="PS51819">
    <property type="entry name" value="VOC"/>
    <property type="match status" value="1"/>
</dbReference>
<accession>A0ABX2FFA7</accession>
<proteinExistence type="predicted"/>
<protein>
    <submittedName>
        <fullName evidence="2">Glyoxalase/bleomycin resistance protein/dioxygenase</fullName>
    </submittedName>
</protein>
<evidence type="ECO:0000313" key="3">
    <source>
        <dbReference type="Proteomes" id="UP000763557"/>
    </source>
</evidence>
<dbReference type="RefSeq" id="WP_246367519.1">
    <property type="nucleotide sequence ID" value="NZ_CBCSGW010000023.1"/>
</dbReference>
<comment type="caution">
    <text evidence="2">The sequence shown here is derived from an EMBL/GenBank/DDBJ whole genome shotgun (WGS) entry which is preliminary data.</text>
</comment>
<dbReference type="EMBL" id="JAAATY010000027">
    <property type="protein sequence ID" value="NRN69420.1"/>
    <property type="molecule type" value="Genomic_DNA"/>
</dbReference>
<gene>
    <name evidence="2" type="ORF">GC106_66770</name>
</gene>
<dbReference type="Pfam" id="PF18029">
    <property type="entry name" value="Glyoxalase_6"/>
    <property type="match status" value="1"/>
</dbReference>
<evidence type="ECO:0000259" key="1">
    <source>
        <dbReference type="PROSITE" id="PS51819"/>
    </source>
</evidence>
<dbReference type="PANTHER" id="PTHR35908:SF1">
    <property type="entry name" value="CONSERVED PROTEIN"/>
    <property type="match status" value="1"/>
</dbReference>